<dbReference type="EMBL" id="JABXWD010000081">
    <property type="protein sequence ID" value="MBV6341198.1"/>
    <property type="molecule type" value="Genomic_DNA"/>
</dbReference>
<evidence type="ECO:0000256" key="3">
    <source>
        <dbReference type="ARBA" id="ARBA00022452"/>
    </source>
</evidence>
<gene>
    <name evidence="8" type="ORF">HWQ67_06330</name>
</gene>
<dbReference type="RefSeq" id="WP_218251825.1">
    <property type="nucleotide sequence ID" value="NZ_JABXWD010000081.1"/>
</dbReference>
<comment type="caution">
    <text evidence="8">The sequence shown here is derived from an EMBL/GenBank/DDBJ whole genome shotgun (WGS) entry which is preliminary data.</text>
</comment>
<dbReference type="Proteomes" id="UP001196980">
    <property type="component" value="Unassembled WGS sequence"/>
</dbReference>
<proteinExistence type="inferred from homology"/>
<keyword evidence="6" id="KW-0472">Membrane</keyword>
<comment type="subcellular location">
    <subcellularLocation>
        <location evidence="1">Cell outer membrane</location>
        <topology evidence="1">Multi-pass membrane protein</topology>
    </subcellularLocation>
</comment>
<protein>
    <submittedName>
        <fullName evidence="8">Outer membrane protein transport protein</fullName>
    </submittedName>
</protein>
<evidence type="ECO:0000313" key="8">
    <source>
        <dbReference type="EMBL" id="MBV6341198.1"/>
    </source>
</evidence>
<reference evidence="8 9" key="1">
    <citation type="journal article" date="2020" name="J Geophys Res Biogeosci">
        <title>Magnetotaxis as an Adaptation to Enable Bacterial Shuttling of Microbial Sulfur and Sulfur Cycling Across Aquatic Oxic#Anoxic Interfaces.</title>
        <authorList>
            <person name="Li J."/>
            <person name="Liu P."/>
            <person name="Wang J."/>
            <person name="Roberts A.P."/>
            <person name="Pan Y."/>
        </authorList>
    </citation>
    <scope>NUCLEOTIDE SEQUENCE [LARGE SCALE GENOMIC DNA]</scope>
    <source>
        <strain evidence="8 9">MYR-1_YQ</strain>
    </source>
</reference>
<comment type="similarity">
    <text evidence="2">Belongs to the OmpP1/FadL family.</text>
</comment>
<evidence type="ECO:0000256" key="1">
    <source>
        <dbReference type="ARBA" id="ARBA00004571"/>
    </source>
</evidence>
<evidence type="ECO:0000256" key="4">
    <source>
        <dbReference type="ARBA" id="ARBA00022692"/>
    </source>
</evidence>
<dbReference type="Pfam" id="PF03349">
    <property type="entry name" value="Toluene_X"/>
    <property type="match status" value="1"/>
</dbReference>
<evidence type="ECO:0000256" key="6">
    <source>
        <dbReference type="ARBA" id="ARBA00023136"/>
    </source>
</evidence>
<organism evidence="8 9">
    <name type="scientific">Candidatus Magnetobacterium casense</name>
    <dbReference type="NCBI Taxonomy" id="1455061"/>
    <lineage>
        <taxon>Bacteria</taxon>
        <taxon>Pseudomonadati</taxon>
        <taxon>Nitrospirota</taxon>
        <taxon>Thermodesulfovibrionia</taxon>
        <taxon>Thermodesulfovibrionales</taxon>
        <taxon>Candidatus Magnetobacteriaceae</taxon>
        <taxon>Candidatus Magnetobacterium</taxon>
    </lineage>
</organism>
<dbReference type="PANTHER" id="PTHR35093:SF8">
    <property type="entry name" value="OUTER MEMBRANE PROTEIN NMB0088-RELATED"/>
    <property type="match status" value="1"/>
</dbReference>
<dbReference type="PANTHER" id="PTHR35093">
    <property type="entry name" value="OUTER MEMBRANE PROTEIN NMB0088-RELATED"/>
    <property type="match status" value="1"/>
</dbReference>
<name>A0ABS6RY93_9BACT</name>
<evidence type="ECO:0000313" key="9">
    <source>
        <dbReference type="Proteomes" id="UP001196980"/>
    </source>
</evidence>
<keyword evidence="7" id="KW-0998">Cell outer membrane</keyword>
<evidence type="ECO:0000256" key="2">
    <source>
        <dbReference type="ARBA" id="ARBA00008163"/>
    </source>
</evidence>
<keyword evidence="3" id="KW-1134">Transmembrane beta strand</keyword>
<keyword evidence="9" id="KW-1185">Reference proteome</keyword>
<keyword evidence="4" id="KW-0812">Transmembrane</keyword>
<accession>A0ABS6RY93</accession>
<evidence type="ECO:0000256" key="5">
    <source>
        <dbReference type="ARBA" id="ARBA00022729"/>
    </source>
</evidence>
<dbReference type="InterPro" id="IPR005017">
    <property type="entry name" value="OMPP1/FadL/TodX"/>
</dbReference>
<evidence type="ECO:0000256" key="7">
    <source>
        <dbReference type="ARBA" id="ARBA00023237"/>
    </source>
</evidence>
<keyword evidence="5" id="KW-0732">Signal</keyword>
<sequence>MRSLSRVFLCLLVLAGVFGITPMVCNSDDKPEIGSSPNPVGSGARALGMGGAFIAVADDATAASWNPAGLIQLGTPEVSIVGSTYSRSEDNKFATEQINSVHQSVSDGNLNYLSGVYPIPTAILGTNMVVSASYQHLYDFNRKWSLSVYDPGNGAIDNLSYRQKGRISAVGISTAMQISEKLSAGITLNTYDDGLSQNSWQDRMDINGSTWNANKYTLSGYNANLGLMLMINEEFTIGAVFKTPFKARLTREYPSCNENNVCETHKAYERLYMPMSYGVGVAYRYDDPFTLAIDVYRTHWEQFKRTDSQGTETSAITNEPVGESHIKATTQVRLGAEYLCIRPQFTIPVRAGVFYDQAPASNHPDDYYGLSLGTGLAAGRFAWDIAYQYRWGSDVGSDLVGKSWNYSQDVREHTVYTSIIMYL</sequence>